<evidence type="ECO:0000256" key="4">
    <source>
        <dbReference type="ARBA" id="ARBA00012944"/>
    </source>
</evidence>
<evidence type="ECO:0000256" key="15">
    <source>
        <dbReference type="ARBA" id="ARBA00023128"/>
    </source>
</evidence>
<comment type="function">
    <text evidence="1">Core subunit of the mitochondrial membrane respiratory chain NADH dehydrogenase (Complex I) that is believed to belong to the minimal assembly required for catalysis. Complex I functions in the transfer of electrons from NADH to the respiratory chain. The immediate electron acceptor for the enzyme is believed to be ubiquinone.</text>
</comment>
<evidence type="ECO:0000256" key="18">
    <source>
        <dbReference type="RuleBase" id="RU003403"/>
    </source>
</evidence>
<evidence type="ECO:0000256" key="3">
    <source>
        <dbReference type="ARBA" id="ARBA00007012"/>
    </source>
</evidence>
<proteinExistence type="inferred from homology"/>
<feature type="transmembrane region" description="Helical" evidence="18">
    <location>
        <begin position="113"/>
        <end position="133"/>
    </location>
</feature>
<evidence type="ECO:0000256" key="2">
    <source>
        <dbReference type="ARBA" id="ARBA00004448"/>
    </source>
</evidence>
<evidence type="ECO:0000256" key="11">
    <source>
        <dbReference type="ARBA" id="ARBA00022982"/>
    </source>
</evidence>
<protein>
    <recommendedName>
        <fullName evidence="5 18">NADH-ubiquinone oxidoreductase chain 2</fullName>
        <ecNumber evidence="4 18">7.1.1.2</ecNumber>
    </recommendedName>
</protein>
<accession>A0A7H0DHY7</accession>
<keyword evidence="6" id="KW-0813">Transport</keyword>
<comment type="catalytic activity">
    <reaction evidence="17 18">
        <text>a ubiquinone + NADH + 5 H(+)(in) = a ubiquinol + NAD(+) + 4 H(+)(out)</text>
        <dbReference type="Rhea" id="RHEA:29091"/>
        <dbReference type="Rhea" id="RHEA-COMP:9565"/>
        <dbReference type="Rhea" id="RHEA-COMP:9566"/>
        <dbReference type="ChEBI" id="CHEBI:15378"/>
        <dbReference type="ChEBI" id="CHEBI:16389"/>
        <dbReference type="ChEBI" id="CHEBI:17976"/>
        <dbReference type="ChEBI" id="CHEBI:57540"/>
        <dbReference type="ChEBI" id="CHEBI:57945"/>
        <dbReference type="EC" id="7.1.1.2"/>
    </reaction>
</comment>
<dbReference type="GO" id="GO:0008137">
    <property type="term" value="F:NADH dehydrogenase (ubiquinone) activity"/>
    <property type="evidence" value="ECO:0007669"/>
    <property type="project" value="UniProtKB-EC"/>
</dbReference>
<keyword evidence="8 18" id="KW-0812">Transmembrane</keyword>
<feature type="transmembrane region" description="Helical" evidence="18">
    <location>
        <begin position="28"/>
        <end position="47"/>
    </location>
</feature>
<keyword evidence="16 18" id="KW-0472">Membrane</keyword>
<dbReference type="PANTHER" id="PTHR46552:SF1">
    <property type="entry name" value="NADH-UBIQUINONE OXIDOREDUCTASE CHAIN 2"/>
    <property type="match status" value="1"/>
</dbReference>
<comment type="function">
    <text evidence="18">Core subunit of the mitochondrial membrane respiratory chain NADH dehydrogenase (Complex I) which catalyzes electron transfer from NADH through the respiratory chain, using ubiquinone as an electron acceptor. Essential for the catalytic activity and assembly of complex I.</text>
</comment>
<dbReference type="InterPro" id="IPR001750">
    <property type="entry name" value="ND/Mrp_TM"/>
</dbReference>
<evidence type="ECO:0000256" key="7">
    <source>
        <dbReference type="ARBA" id="ARBA00022660"/>
    </source>
</evidence>
<evidence type="ECO:0000256" key="9">
    <source>
        <dbReference type="ARBA" id="ARBA00022792"/>
    </source>
</evidence>
<organism evidence="20">
    <name type="scientific">Zyginella minuta</name>
    <dbReference type="NCBI Taxonomy" id="2769890"/>
    <lineage>
        <taxon>Eukaryota</taxon>
        <taxon>Metazoa</taxon>
        <taxon>Ecdysozoa</taxon>
        <taxon>Arthropoda</taxon>
        <taxon>Hexapoda</taxon>
        <taxon>Insecta</taxon>
        <taxon>Pterygota</taxon>
        <taxon>Neoptera</taxon>
        <taxon>Paraneoptera</taxon>
        <taxon>Hemiptera</taxon>
        <taxon>Auchenorrhyncha</taxon>
        <taxon>Membracoidea</taxon>
        <taxon>Cicadellidae</taxon>
        <taxon>Typhlocybinae</taxon>
        <taxon>Typhlocybini</taxon>
        <taxon>Zyginella</taxon>
    </lineage>
</organism>
<evidence type="ECO:0000259" key="19">
    <source>
        <dbReference type="Pfam" id="PF00361"/>
    </source>
</evidence>
<comment type="subcellular location">
    <subcellularLocation>
        <location evidence="2 18">Mitochondrion inner membrane</location>
        <topology evidence="2 18">Multi-pass membrane protein</topology>
    </subcellularLocation>
</comment>
<feature type="transmembrane region" description="Helical" evidence="18">
    <location>
        <begin position="261"/>
        <end position="282"/>
    </location>
</feature>
<dbReference type="InterPro" id="IPR050175">
    <property type="entry name" value="Complex_I_Subunit_2"/>
</dbReference>
<evidence type="ECO:0000313" key="20">
    <source>
        <dbReference type="EMBL" id="QNP08947.1"/>
    </source>
</evidence>
<evidence type="ECO:0000256" key="16">
    <source>
        <dbReference type="ARBA" id="ARBA00023136"/>
    </source>
</evidence>
<evidence type="ECO:0000256" key="8">
    <source>
        <dbReference type="ARBA" id="ARBA00022692"/>
    </source>
</evidence>
<dbReference type="EC" id="7.1.1.2" evidence="4 18"/>
<keyword evidence="12 18" id="KW-1133">Transmembrane helix</keyword>
<dbReference type="EMBL" id="MT488436">
    <property type="protein sequence ID" value="QNP08947.1"/>
    <property type="molecule type" value="Genomic_DNA"/>
</dbReference>
<dbReference type="PANTHER" id="PTHR46552">
    <property type="entry name" value="NADH-UBIQUINONE OXIDOREDUCTASE CHAIN 2"/>
    <property type="match status" value="1"/>
</dbReference>
<dbReference type="CTD" id="4536"/>
<comment type="similarity">
    <text evidence="3 18">Belongs to the complex I subunit 2 family.</text>
</comment>
<dbReference type="GO" id="GO:0005743">
    <property type="term" value="C:mitochondrial inner membrane"/>
    <property type="evidence" value="ECO:0007669"/>
    <property type="project" value="UniProtKB-SubCell"/>
</dbReference>
<keyword evidence="11 18" id="KW-0249">Electron transport</keyword>
<feature type="domain" description="NADH:quinone oxidoreductase/Mrp antiporter transmembrane" evidence="19">
    <location>
        <begin position="24"/>
        <end position="271"/>
    </location>
</feature>
<feature type="transmembrane region" description="Helical" evidence="18">
    <location>
        <begin position="139"/>
        <end position="157"/>
    </location>
</feature>
<feature type="transmembrane region" description="Helical" evidence="18">
    <location>
        <begin position="302"/>
        <end position="323"/>
    </location>
</feature>
<feature type="transmembrane region" description="Helical" evidence="18">
    <location>
        <begin position="59"/>
        <end position="79"/>
    </location>
</feature>
<feature type="transmembrane region" description="Helical" evidence="18">
    <location>
        <begin position="228"/>
        <end position="255"/>
    </location>
</feature>
<dbReference type="InterPro" id="IPR003917">
    <property type="entry name" value="NADH_UbQ_OxRdtase_chain2"/>
</dbReference>
<dbReference type="GO" id="GO:0006120">
    <property type="term" value="P:mitochondrial electron transport, NADH to ubiquinone"/>
    <property type="evidence" value="ECO:0007669"/>
    <property type="project" value="InterPro"/>
</dbReference>
<name>A0A7H0DHY7_9HEMI</name>
<gene>
    <name evidence="20" type="primary">ND2</name>
</gene>
<keyword evidence="13 18" id="KW-0520">NAD</keyword>
<reference evidence="20" key="1">
    <citation type="journal article" date="2020" name="Mitochondrial DNA Part B Resour">
        <title>Complete mitochondrial genome of Zyginella minuta (Cicadellidae: Typhlocybinae: Zyginellini) from China, with its phylogenetic analysis.</title>
        <authorList>
            <person name="Han C."/>
            <person name="Yan B."/>
            <person name="Yu X.-F."/>
            <person name="Yang M.-F."/>
        </authorList>
    </citation>
    <scope>NUCLEOTIDE SEQUENCE</scope>
</reference>
<keyword evidence="14 18" id="KW-0830">Ubiquinone</keyword>
<evidence type="ECO:0000256" key="13">
    <source>
        <dbReference type="ARBA" id="ARBA00023027"/>
    </source>
</evidence>
<evidence type="ECO:0000256" key="12">
    <source>
        <dbReference type="ARBA" id="ARBA00022989"/>
    </source>
</evidence>
<geneLocation type="mitochondrion" evidence="20"/>
<keyword evidence="9 18" id="KW-0999">Mitochondrion inner membrane</keyword>
<evidence type="ECO:0000256" key="17">
    <source>
        <dbReference type="ARBA" id="ARBA00049551"/>
    </source>
</evidence>
<dbReference type="Pfam" id="PF00361">
    <property type="entry name" value="Proton_antipo_M"/>
    <property type="match status" value="1"/>
</dbReference>
<evidence type="ECO:0000256" key="5">
    <source>
        <dbReference type="ARBA" id="ARBA00021008"/>
    </source>
</evidence>
<dbReference type="RefSeq" id="YP_009994709.1">
    <property type="nucleotide sequence ID" value="NC_052876.1"/>
</dbReference>
<keyword evidence="15 18" id="KW-0496">Mitochondrion</keyword>
<keyword evidence="7 18" id="KW-0679">Respiratory chain</keyword>
<evidence type="ECO:0000256" key="1">
    <source>
        <dbReference type="ARBA" id="ARBA00003257"/>
    </source>
</evidence>
<evidence type="ECO:0000256" key="14">
    <source>
        <dbReference type="ARBA" id="ARBA00023075"/>
    </source>
</evidence>
<evidence type="ECO:0000256" key="6">
    <source>
        <dbReference type="ARBA" id="ARBA00022448"/>
    </source>
</evidence>
<keyword evidence="10 18" id="KW-1278">Translocase</keyword>
<feature type="transmembrane region" description="Helical" evidence="18">
    <location>
        <begin position="186"/>
        <end position="204"/>
    </location>
</feature>
<dbReference type="PRINTS" id="PR01436">
    <property type="entry name" value="NADHDHGNASE2"/>
</dbReference>
<evidence type="ECO:0000256" key="10">
    <source>
        <dbReference type="ARBA" id="ARBA00022967"/>
    </source>
</evidence>
<dbReference type="GeneID" id="62631705"/>
<sequence>MKKNFNSIMFSTIIMMSMLMAASSNNWIMIWCSLEIMLISFIPIMVSDKLLASESTIQYFIIQSISSSLLMMGVVFMVMKGDYNYLYVINMSLMIKMGVAPFHNWVLTVIEGLTLYPMFMMLTILKIAPLAMMSYTTKSLTMIILITMITGAILGINQNSAKKLIGYSSIYNMGLILSLIKNNLMWMFYLLTYSVMMIMLMVTFKKEKIYYINQMIIKESSIYSKMNLWINMLSMGGMPPLMGFMIKLMVIQMMIMNEMNILLVILITSSLLVMFFYLRMSFLSIMNFTLEMKTNLFDKSKLSAMFISVNMLTLPIILSTKMLT</sequence>
<dbReference type="AlphaFoldDB" id="A0A7H0DHY7"/>